<feature type="domain" description="N-acetyltransferase" evidence="1">
    <location>
        <begin position="7"/>
        <end position="174"/>
    </location>
</feature>
<gene>
    <name evidence="2" type="ORF">NEF87_003804</name>
</gene>
<dbReference type="SUPFAM" id="SSF55729">
    <property type="entry name" value="Acyl-CoA N-acyltransferases (Nat)"/>
    <property type="match status" value="1"/>
</dbReference>
<keyword evidence="3" id="KW-1185">Reference proteome</keyword>
<dbReference type="Pfam" id="PF13508">
    <property type="entry name" value="Acetyltransf_7"/>
    <property type="match status" value="1"/>
</dbReference>
<evidence type="ECO:0000313" key="3">
    <source>
        <dbReference type="Proteomes" id="UP001208689"/>
    </source>
</evidence>
<dbReference type="InterPro" id="IPR016181">
    <property type="entry name" value="Acyl_CoA_acyltransferase"/>
</dbReference>
<accession>A0ABY6HYK3</accession>
<dbReference type="PROSITE" id="PS51186">
    <property type="entry name" value="GNAT"/>
    <property type="match status" value="1"/>
</dbReference>
<evidence type="ECO:0000313" key="2">
    <source>
        <dbReference type="EMBL" id="UYP47519.1"/>
    </source>
</evidence>
<dbReference type="CDD" id="cd04301">
    <property type="entry name" value="NAT_SF"/>
    <property type="match status" value="1"/>
</dbReference>
<dbReference type="Proteomes" id="UP001208689">
    <property type="component" value="Chromosome"/>
</dbReference>
<sequence length="174" mass="20553">MEIAKELIIRDIELSDIQKISQINVNVWKSAYKGVIPVSYLDSINYQDNFQAWKKIFNNQGKDELFLVAELNSEVIGFVWAGPEREKGIKNQSELYAIYIKEINQRKGVGKKLFTIIFDEFQKREYQSMVLWTLKENPYRFFYESLGGELNSTKKEDFNGTKLFLSEYHWILMP</sequence>
<organism evidence="2 3">
    <name type="scientific">Candidatus Lokiarchaeum ossiferum</name>
    <dbReference type="NCBI Taxonomy" id="2951803"/>
    <lineage>
        <taxon>Archaea</taxon>
        <taxon>Promethearchaeati</taxon>
        <taxon>Promethearchaeota</taxon>
        <taxon>Promethearchaeia</taxon>
        <taxon>Promethearchaeales</taxon>
        <taxon>Promethearchaeaceae</taxon>
        <taxon>Candidatus Lokiarchaeum</taxon>
    </lineage>
</organism>
<dbReference type="Gene3D" id="3.40.630.30">
    <property type="match status" value="1"/>
</dbReference>
<protein>
    <recommendedName>
        <fullName evidence="1">N-acetyltransferase domain-containing protein</fullName>
    </recommendedName>
</protein>
<dbReference type="EMBL" id="CP104013">
    <property type="protein sequence ID" value="UYP47519.1"/>
    <property type="molecule type" value="Genomic_DNA"/>
</dbReference>
<name>A0ABY6HYK3_9ARCH</name>
<dbReference type="InterPro" id="IPR000182">
    <property type="entry name" value="GNAT_dom"/>
</dbReference>
<evidence type="ECO:0000259" key="1">
    <source>
        <dbReference type="PROSITE" id="PS51186"/>
    </source>
</evidence>
<proteinExistence type="predicted"/>
<reference evidence="2" key="1">
    <citation type="submission" date="2022-09" db="EMBL/GenBank/DDBJ databases">
        <title>Actin cytoskeleton and complex cell architecture in an #Asgard archaeon.</title>
        <authorList>
            <person name="Ponce Toledo R.I."/>
            <person name="Schleper C."/>
            <person name="Rodrigues Oliveira T."/>
            <person name="Wollweber F."/>
            <person name="Xu J."/>
            <person name="Rittmann S."/>
            <person name="Klingl A."/>
            <person name="Pilhofer M."/>
        </authorList>
    </citation>
    <scope>NUCLEOTIDE SEQUENCE</scope>
    <source>
        <strain evidence="2">B-35</strain>
    </source>
</reference>